<dbReference type="PANTHER" id="PTHR31786:SF2">
    <property type="entry name" value="FANCONI ANEMIA CORE COMPLEX-ASSOCIATED PROTEIN 24"/>
    <property type="match status" value="1"/>
</dbReference>
<dbReference type="PANTHER" id="PTHR31786">
    <property type="entry name" value="FANCONI ANEMIA CORE COMPLEX-ASSOCIATED PROTEIN 24"/>
    <property type="match status" value="1"/>
</dbReference>
<feature type="domain" description="Fanconi anemia core complex-associated protein 24 pseudonuclease" evidence="4">
    <location>
        <begin position="24"/>
        <end position="143"/>
    </location>
</feature>
<evidence type="ECO:0000313" key="8">
    <source>
        <dbReference type="RefSeq" id="XP_036365594.1"/>
    </source>
</evidence>
<reference evidence="6 7" key="1">
    <citation type="submission" date="2025-08" db="UniProtKB">
        <authorList>
            <consortium name="RefSeq"/>
        </authorList>
    </citation>
    <scope>IDENTIFICATION</scope>
</reference>
<dbReference type="InterPro" id="IPR041663">
    <property type="entry name" value="DisA/LigA_HHH"/>
</dbReference>
<dbReference type="InterPro" id="IPR010994">
    <property type="entry name" value="RuvA_2-like"/>
</dbReference>
<dbReference type="RefSeq" id="XP_029646026.1">
    <property type="nucleotide sequence ID" value="XM_029790166.2"/>
</dbReference>
<dbReference type="KEGG" id="osn:115219869"/>
<dbReference type="RefSeq" id="XP_036365593.1">
    <property type="nucleotide sequence ID" value="XM_036509700.1"/>
</dbReference>
<dbReference type="RefSeq" id="XP_036365594.1">
    <property type="nucleotide sequence ID" value="XM_036509701.1"/>
</dbReference>
<dbReference type="Gene3D" id="1.10.150.20">
    <property type="entry name" value="5' to 3' exonuclease, C-terminal subdomain"/>
    <property type="match status" value="1"/>
</dbReference>
<dbReference type="InterPro" id="IPR040646">
    <property type="entry name" value="PND"/>
</dbReference>
<keyword evidence="1" id="KW-0227">DNA damage</keyword>
<dbReference type="GO" id="GO:0043240">
    <property type="term" value="C:Fanconi anaemia nuclear complex"/>
    <property type="evidence" value="ECO:0007669"/>
    <property type="project" value="InterPro"/>
</dbReference>
<dbReference type="AlphaFoldDB" id="A0A6P7T891"/>
<protein>
    <submittedName>
        <fullName evidence="6 7">Fanconi anemia core complex-associated protein 24-like</fullName>
    </submittedName>
</protein>
<dbReference type="Proteomes" id="UP000515154">
    <property type="component" value="Linkage group LG15"/>
</dbReference>
<evidence type="ECO:0000256" key="1">
    <source>
        <dbReference type="ARBA" id="ARBA00022763"/>
    </source>
</evidence>
<proteinExistence type="predicted"/>
<keyword evidence="2" id="KW-0234">DNA repair</keyword>
<evidence type="ECO:0000259" key="3">
    <source>
        <dbReference type="Pfam" id="PF12826"/>
    </source>
</evidence>
<evidence type="ECO:0000259" key="4">
    <source>
        <dbReference type="Pfam" id="PF17949"/>
    </source>
</evidence>
<dbReference type="CDD" id="cd20076">
    <property type="entry name" value="XPF_nuclease_FAAP24"/>
    <property type="match status" value="1"/>
</dbReference>
<gene>
    <name evidence="6 7 8" type="primary">LOC115219869</name>
</gene>
<evidence type="ECO:0000256" key="2">
    <source>
        <dbReference type="ARBA" id="ARBA00023204"/>
    </source>
</evidence>
<organism evidence="5 6">
    <name type="scientific">Octopus sinensis</name>
    <name type="common">East Asian common octopus</name>
    <dbReference type="NCBI Taxonomy" id="2607531"/>
    <lineage>
        <taxon>Eukaryota</taxon>
        <taxon>Metazoa</taxon>
        <taxon>Spiralia</taxon>
        <taxon>Lophotrochozoa</taxon>
        <taxon>Mollusca</taxon>
        <taxon>Cephalopoda</taxon>
        <taxon>Coleoidea</taxon>
        <taxon>Octopodiformes</taxon>
        <taxon>Octopoda</taxon>
        <taxon>Incirrata</taxon>
        <taxon>Octopodidae</taxon>
        <taxon>Octopus</taxon>
    </lineage>
</organism>
<dbReference type="Pfam" id="PF12826">
    <property type="entry name" value="HHH_2"/>
    <property type="match status" value="1"/>
</dbReference>
<accession>A0A6P7T891</accession>
<sequence>MNISNQQLNTQQSKTSVDPENKIVPNHIMVNSRWCNSELVTKIQANVRVLFFDDKPDIDFRPANSVCVVYISEAELVSQATAYKKKMVRLRRADVFKIIVLAEKTSMTTQYYANVQNFCVFELGLVLLPVSSQADAAGILTQLFYTGTQPEKNPFKRIRNSSEEDQSSSSLLATLQCIPGLGVTNAKLLLVNFGSINGIIEASFESLSNVVGKSIAARIIDFLS</sequence>
<dbReference type="InterPro" id="IPR026985">
    <property type="entry name" value="FAAP24"/>
</dbReference>
<keyword evidence="5" id="KW-1185">Reference proteome</keyword>
<dbReference type="SUPFAM" id="SSF47781">
    <property type="entry name" value="RuvA domain 2-like"/>
    <property type="match status" value="1"/>
</dbReference>
<dbReference type="Pfam" id="PF17949">
    <property type="entry name" value="PND"/>
    <property type="match status" value="1"/>
</dbReference>
<dbReference type="GO" id="GO:0003682">
    <property type="term" value="F:chromatin binding"/>
    <property type="evidence" value="ECO:0007669"/>
    <property type="project" value="TreeGrafter"/>
</dbReference>
<dbReference type="Gene3D" id="3.40.50.10130">
    <property type="match status" value="1"/>
</dbReference>
<name>A0A6P7T891_9MOLL</name>
<evidence type="ECO:0000313" key="6">
    <source>
        <dbReference type="RefSeq" id="XP_029646026.1"/>
    </source>
</evidence>
<feature type="domain" description="DisA/LigA helix-hairpin-helix motif" evidence="3">
    <location>
        <begin position="178"/>
        <end position="223"/>
    </location>
</feature>
<evidence type="ECO:0000313" key="7">
    <source>
        <dbReference type="RefSeq" id="XP_036365593.1"/>
    </source>
</evidence>
<dbReference type="GO" id="GO:0036297">
    <property type="term" value="P:interstrand cross-link repair"/>
    <property type="evidence" value="ECO:0007669"/>
    <property type="project" value="InterPro"/>
</dbReference>
<evidence type="ECO:0000313" key="5">
    <source>
        <dbReference type="Proteomes" id="UP000515154"/>
    </source>
</evidence>